<reference evidence="1 2" key="1">
    <citation type="submission" date="2019-08" db="EMBL/GenBank/DDBJ databases">
        <authorList>
            <person name="Luo N."/>
        </authorList>
    </citation>
    <scope>NUCLEOTIDE SEQUENCE [LARGE SCALE GENOMIC DNA]</scope>
    <source>
        <strain evidence="1 2">NCIMB 9442</strain>
    </source>
</reference>
<keyword evidence="2" id="KW-1185">Reference proteome</keyword>
<gene>
    <name evidence="1" type="ORF">FVW20_05950</name>
</gene>
<protein>
    <submittedName>
        <fullName evidence="1">Uncharacterized protein</fullName>
    </submittedName>
</protein>
<dbReference type="RefSeq" id="WP_196608708.1">
    <property type="nucleotide sequence ID" value="NZ_VRYY01000133.1"/>
</dbReference>
<dbReference type="EMBL" id="VRYY01000133">
    <property type="protein sequence ID" value="MBG3876577.1"/>
    <property type="molecule type" value="Genomic_DNA"/>
</dbReference>
<dbReference type="Proteomes" id="UP001194469">
    <property type="component" value="Unassembled WGS sequence"/>
</dbReference>
<evidence type="ECO:0000313" key="2">
    <source>
        <dbReference type="Proteomes" id="UP001194469"/>
    </source>
</evidence>
<sequence>MKENIMRQAAEKLTTEDQDMLRRLGEATRTDGTKPALDMDLRADLCAEMAEMAEAVRSLLTLLNRHGFLDNLPDRAHPAYQSVMRRIGASALRGQSLLARSEALDKDTLLAVMPEHNKRLN</sequence>
<accession>A0ABS0J2B9</accession>
<organism evidence="1 2">
    <name type="scientific">Nitratidesulfovibrio oxamicus</name>
    <dbReference type="NCBI Taxonomy" id="32016"/>
    <lineage>
        <taxon>Bacteria</taxon>
        <taxon>Pseudomonadati</taxon>
        <taxon>Thermodesulfobacteriota</taxon>
        <taxon>Desulfovibrionia</taxon>
        <taxon>Desulfovibrionales</taxon>
        <taxon>Desulfovibrionaceae</taxon>
        <taxon>Nitratidesulfovibrio</taxon>
    </lineage>
</organism>
<proteinExistence type="predicted"/>
<evidence type="ECO:0000313" key="1">
    <source>
        <dbReference type="EMBL" id="MBG3876577.1"/>
    </source>
</evidence>
<comment type="caution">
    <text evidence="1">The sequence shown here is derived from an EMBL/GenBank/DDBJ whole genome shotgun (WGS) entry which is preliminary data.</text>
</comment>
<name>A0ABS0J2B9_9BACT</name>